<reference evidence="3" key="1">
    <citation type="submission" date="2023-07" db="EMBL/GenBank/DDBJ databases">
        <authorList>
            <consortium name="CYATHOMIX"/>
        </authorList>
    </citation>
    <scope>NUCLEOTIDE SEQUENCE</scope>
    <source>
        <strain evidence="3">N/A</strain>
    </source>
</reference>
<feature type="region of interest" description="Disordered" evidence="1">
    <location>
        <begin position="126"/>
        <end position="229"/>
    </location>
</feature>
<accession>A0AA36GNA3</accession>
<feature type="region of interest" description="Disordered" evidence="1">
    <location>
        <begin position="56"/>
        <end position="82"/>
    </location>
</feature>
<feature type="compositionally biased region" description="Polar residues" evidence="1">
    <location>
        <begin position="126"/>
        <end position="137"/>
    </location>
</feature>
<keyword evidence="2" id="KW-1133">Transmembrane helix</keyword>
<dbReference type="Proteomes" id="UP001176961">
    <property type="component" value="Unassembled WGS sequence"/>
</dbReference>
<keyword evidence="4" id="KW-1185">Reference proteome</keyword>
<protein>
    <submittedName>
        <fullName evidence="3">Uncharacterized protein</fullName>
    </submittedName>
</protein>
<keyword evidence="2" id="KW-0472">Membrane</keyword>
<comment type="caution">
    <text evidence="3">The sequence shown here is derived from an EMBL/GenBank/DDBJ whole genome shotgun (WGS) entry which is preliminary data.</text>
</comment>
<dbReference type="EMBL" id="CATQJL010000112">
    <property type="protein sequence ID" value="CAJ0595270.1"/>
    <property type="molecule type" value="Genomic_DNA"/>
</dbReference>
<name>A0AA36GNA3_CYLNA</name>
<evidence type="ECO:0000256" key="1">
    <source>
        <dbReference type="SAM" id="MobiDB-lite"/>
    </source>
</evidence>
<gene>
    <name evidence="3" type="ORF">CYNAS_LOCUS7253</name>
</gene>
<feature type="transmembrane region" description="Helical" evidence="2">
    <location>
        <begin position="27"/>
        <end position="47"/>
    </location>
</feature>
<sequence length="323" mass="35652">MDETEEAAAEPLWKVIRLSLPISDRKTLLAIAVGFATITAGTTYVFVKYREKKREKSSEQSSTLEGSEEVELDRTPPSTSSLKDVSWKCIDQFKHMNPPLRSVIAGSAIDDKFIYSTGSSALSEISPYSTKSISSLSDTERAKTSSRKEEQIVKITPTKKPQEGYLVKKSPSKIELAKTQDQDSGESDENRERSLLPKDILPSISLEERDEGPPLSRQVDDEERSSISVSIGSLRAPVVDIKPAAQSVPDELITGKVELREGITEKVKSVVSQPKIIPSPNRETLASKEVQKHLQKRGTFKAIKALENGELEAEKTLKSHTTS</sequence>
<evidence type="ECO:0000313" key="4">
    <source>
        <dbReference type="Proteomes" id="UP001176961"/>
    </source>
</evidence>
<proteinExistence type="predicted"/>
<evidence type="ECO:0000313" key="3">
    <source>
        <dbReference type="EMBL" id="CAJ0595270.1"/>
    </source>
</evidence>
<keyword evidence="2" id="KW-0812">Transmembrane</keyword>
<dbReference type="AlphaFoldDB" id="A0AA36GNA3"/>
<evidence type="ECO:0000256" key="2">
    <source>
        <dbReference type="SAM" id="Phobius"/>
    </source>
</evidence>
<feature type="compositionally biased region" description="Basic and acidic residues" evidence="1">
    <location>
        <begin position="138"/>
        <end position="152"/>
    </location>
</feature>
<organism evidence="3 4">
    <name type="scientific">Cylicocyclus nassatus</name>
    <name type="common">Nematode worm</name>
    <dbReference type="NCBI Taxonomy" id="53992"/>
    <lineage>
        <taxon>Eukaryota</taxon>
        <taxon>Metazoa</taxon>
        <taxon>Ecdysozoa</taxon>
        <taxon>Nematoda</taxon>
        <taxon>Chromadorea</taxon>
        <taxon>Rhabditida</taxon>
        <taxon>Rhabditina</taxon>
        <taxon>Rhabditomorpha</taxon>
        <taxon>Strongyloidea</taxon>
        <taxon>Strongylidae</taxon>
        <taxon>Cylicocyclus</taxon>
    </lineage>
</organism>